<evidence type="ECO:0000256" key="3">
    <source>
        <dbReference type="ARBA" id="ARBA00004904"/>
    </source>
</evidence>
<gene>
    <name evidence="13" type="ORF">Rsub_01452</name>
</gene>
<dbReference type="InterPro" id="IPR017945">
    <property type="entry name" value="DHBP_synth_RibB-like_a/b_dom"/>
</dbReference>
<dbReference type="OrthoDB" id="60371at2759"/>
<dbReference type="InterPro" id="IPR036144">
    <property type="entry name" value="RibA-like_sf"/>
</dbReference>
<name>A0A2V0NTS9_9CHLO</name>
<dbReference type="HAMAP" id="MF_00180">
    <property type="entry name" value="RibB"/>
    <property type="match status" value="1"/>
</dbReference>
<evidence type="ECO:0000313" key="14">
    <source>
        <dbReference type="Proteomes" id="UP000247498"/>
    </source>
</evidence>
<dbReference type="GO" id="GO:0005829">
    <property type="term" value="C:cytosol"/>
    <property type="evidence" value="ECO:0007669"/>
    <property type="project" value="TreeGrafter"/>
</dbReference>
<evidence type="ECO:0000256" key="4">
    <source>
        <dbReference type="ARBA" id="ARBA00005520"/>
    </source>
</evidence>
<comment type="cofactor">
    <cofactor evidence="2">
        <name>Mg(2+)</name>
        <dbReference type="ChEBI" id="CHEBI:18420"/>
    </cofactor>
</comment>
<comment type="caution">
    <text evidence="13">The sequence shown here is derived from an EMBL/GenBank/DDBJ whole genome shotgun (WGS) entry which is preliminary data.</text>
</comment>
<keyword evidence="8" id="KW-0479">Metal-binding</keyword>
<dbReference type="EC" id="4.1.99.12" evidence="6"/>
<dbReference type="PANTHER" id="PTHR21327:SF18">
    <property type="entry name" value="3,4-DIHYDROXY-2-BUTANONE 4-PHOSPHATE SYNTHASE"/>
    <property type="match status" value="1"/>
</dbReference>
<evidence type="ECO:0000256" key="1">
    <source>
        <dbReference type="ARBA" id="ARBA00001936"/>
    </source>
</evidence>
<evidence type="ECO:0000256" key="7">
    <source>
        <dbReference type="ARBA" id="ARBA00022619"/>
    </source>
</evidence>
<dbReference type="InterPro" id="IPR032677">
    <property type="entry name" value="GTP_cyclohydro_II"/>
</dbReference>
<dbReference type="PANTHER" id="PTHR21327">
    <property type="entry name" value="GTP CYCLOHYDROLASE II-RELATED"/>
    <property type="match status" value="1"/>
</dbReference>
<evidence type="ECO:0000256" key="8">
    <source>
        <dbReference type="ARBA" id="ARBA00022723"/>
    </source>
</evidence>
<feature type="domain" description="GTP cyclohydrolase II" evidence="12">
    <location>
        <begin position="289"/>
        <end position="476"/>
    </location>
</feature>
<evidence type="ECO:0000256" key="11">
    <source>
        <dbReference type="ARBA" id="ARBA00023239"/>
    </source>
</evidence>
<dbReference type="InterPro" id="IPR000422">
    <property type="entry name" value="DHBP_synthase_RibB"/>
</dbReference>
<evidence type="ECO:0000256" key="9">
    <source>
        <dbReference type="ARBA" id="ARBA00022842"/>
    </source>
</evidence>
<dbReference type="FunCoup" id="A0A2V0NTS9">
    <property type="interactions" value="492"/>
</dbReference>
<dbReference type="EMBL" id="BDRX01000007">
    <property type="protein sequence ID" value="GBF88953.1"/>
    <property type="molecule type" value="Genomic_DNA"/>
</dbReference>
<dbReference type="Gene3D" id="3.40.50.10990">
    <property type="entry name" value="GTP cyclohydrolase II"/>
    <property type="match status" value="1"/>
</dbReference>
<proteinExistence type="inferred from homology"/>
<dbReference type="Proteomes" id="UP000247498">
    <property type="component" value="Unassembled WGS sequence"/>
</dbReference>
<evidence type="ECO:0000256" key="10">
    <source>
        <dbReference type="ARBA" id="ARBA00023211"/>
    </source>
</evidence>
<keyword evidence="7" id="KW-0686">Riboflavin biosynthesis</keyword>
<dbReference type="FunFam" id="3.90.870.10:FF:000001">
    <property type="entry name" value="Riboflavin biosynthesis protein RibBA"/>
    <property type="match status" value="1"/>
</dbReference>
<dbReference type="Pfam" id="PF00925">
    <property type="entry name" value="GTP_cyclohydro2"/>
    <property type="match status" value="1"/>
</dbReference>
<sequence length="518" mass="52547">MALALTKLHAGCASSAVASRRARLGCLPPGLAAAPAAAAPLQRATRPARRAAPLARGAAKQHLYTAAPGALDAPSPGFDSIAAALEDLAAGKFVVVLDDEDRENEGDLIIAGDKVTTEAMAFMVEFTSGVICIALPGADLDRLRLPLMVDSRENDESMYTAFTVTVDLRHGTTTGISAADRAATIRALSDPAASADAFRRPGHIFPLRYRDGGVIVRPGHTEAAVDLSRLAGCSPAGVLCEIVDKDDGSMQRTPQLLAFAAAHGLKCITIADLIRYRLRHEQLLQPVSSAPLHTRHGDFVAHVFRSAVDGKEHAALTCGAVGQQQKQQRQQQQQQQAGGVLAAVHAQSSLVDVFGSLHCGREGFLDGALAALAAEGEGVLLYVSPHQDGSDDGGSGAGGVASGGMAAELEAYARQQRACSANGAGASGRASPLADLRDAAAAAHMLRHLGVGSVRLLSDRDADAQRLGAFGVEVAGLAGGAAAAAGAGGGSGGGAALNGAAHAPGGGAFGARRPTAAV</sequence>
<reference evidence="13 14" key="1">
    <citation type="journal article" date="2018" name="Sci. Rep.">
        <title>Raphidocelis subcapitata (=Pseudokirchneriella subcapitata) provides an insight into genome evolution and environmental adaptations in the Sphaeropleales.</title>
        <authorList>
            <person name="Suzuki S."/>
            <person name="Yamaguchi H."/>
            <person name="Nakajima N."/>
            <person name="Kawachi M."/>
        </authorList>
    </citation>
    <scope>NUCLEOTIDE SEQUENCE [LARGE SCALE GENOMIC DNA]</scope>
    <source>
        <strain evidence="13 14">NIES-35</strain>
    </source>
</reference>
<evidence type="ECO:0000313" key="13">
    <source>
        <dbReference type="EMBL" id="GBF88953.1"/>
    </source>
</evidence>
<keyword evidence="14" id="KW-1185">Reference proteome</keyword>
<evidence type="ECO:0000259" key="12">
    <source>
        <dbReference type="Pfam" id="PF00925"/>
    </source>
</evidence>
<dbReference type="NCBIfam" id="TIGR00506">
    <property type="entry name" value="ribB"/>
    <property type="match status" value="1"/>
</dbReference>
<comment type="cofactor">
    <cofactor evidence="1">
        <name>Mn(2+)</name>
        <dbReference type="ChEBI" id="CHEBI:29035"/>
    </cofactor>
</comment>
<dbReference type="Pfam" id="PF00926">
    <property type="entry name" value="DHBP_synthase"/>
    <property type="match status" value="1"/>
</dbReference>
<accession>A0A2V0NTS9</accession>
<protein>
    <recommendedName>
        <fullName evidence="6">3,4-dihydroxy-2-butanone-4-phosphate synthase</fullName>
        <ecNumber evidence="6">4.1.99.12</ecNumber>
    </recommendedName>
</protein>
<dbReference type="SUPFAM" id="SSF142695">
    <property type="entry name" value="RibA-like"/>
    <property type="match status" value="1"/>
</dbReference>
<dbReference type="InParanoid" id="A0A2V0NTS9"/>
<dbReference type="SUPFAM" id="SSF55821">
    <property type="entry name" value="YrdC/RibB"/>
    <property type="match status" value="1"/>
</dbReference>
<keyword evidence="11" id="KW-0456">Lyase</keyword>
<dbReference type="STRING" id="307507.A0A2V0NTS9"/>
<dbReference type="Gene3D" id="3.90.870.10">
    <property type="entry name" value="DHBP synthase"/>
    <property type="match status" value="1"/>
</dbReference>
<comment type="pathway">
    <text evidence="3">Cofactor biosynthesis; riboflavin biosynthesis; 2-hydroxy-3-oxobutyl phosphate from D-ribulose 5-phosphate: step 1/1.</text>
</comment>
<dbReference type="UniPathway" id="UPA00275"/>
<comment type="similarity">
    <text evidence="5">In the C-terminal section; belongs to the GTP cyclohydrolase II family.</text>
</comment>
<dbReference type="GO" id="GO:0008686">
    <property type="term" value="F:3,4-dihydroxy-2-butanone-4-phosphate synthase activity"/>
    <property type="evidence" value="ECO:0007669"/>
    <property type="project" value="UniProtKB-EC"/>
</dbReference>
<dbReference type="AlphaFoldDB" id="A0A2V0NTS9"/>
<dbReference type="GO" id="GO:0009231">
    <property type="term" value="P:riboflavin biosynthetic process"/>
    <property type="evidence" value="ECO:0007669"/>
    <property type="project" value="UniProtKB-UniPathway"/>
</dbReference>
<keyword evidence="10" id="KW-0464">Manganese</keyword>
<evidence type="ECO:0000256" key="2">
    <source>
        <dbReference type="ARBA" id="ARBA00001946"/>
    </source>
</evidence>
<dbReference type="GO" id="GO:0046872">
    <property type="term" value="F:metal ion binding"/>
    <property type="evidence" value="ECO:0007669"/>
    <property type="project" value="UniProtKB-KW"/>
</dbReference>
<evidence type="ECO:0000256" key="6">
    <source>
        <dbReference type="ARBA" id="ARBA00012153"/>
    </source>
</evidence>
<keyword evidence="9" id="KW-0460">Magnesium</keyword>
<evidence type="ECO:0000256" key="5">
    <source>
        <dbReference type="ARBA" id="ARBA00008976"/>
    </source>
</evidence>
<comment type="similarity">
    <text evidence="4">In the N-terminal section; belongs to the DHBP synthase family.</text>
</comment>
<organism evidence="13 14">
    <name type="scientific">Raphidocelis subcapitata</name>
    <dbReference type="NCBI Taxonomy" id="307507"/>
    <lineage>
        <taxon>Eukaryota</taxon>
        <taxon>Viridiplantae</taxon>
        <taxon>Chlorophyta</taxon>
        <taxon>core chlorophytes</taxon>
        <taxon>Chlorophyceae</taxon>
        <taxon>CS clade</taxon>
        <taxon>Sphaeropleales</taxon>
        <taxon>Selenastraceae</taxon>
        <taxon>Raphidocelis</taxon>
    </lineage>
</organism>